<comment type="caution">
    <text evidence="1">The sequence shown here is derived from an EMBL/GenBank/DDBJ whole genome shotgun (WGS) entry which is preliminary data.</text>
</comment>
<dbReference type="Proteomes" id="UP000032142">
    <property type="component" value="Unassembled WGS sequence"/>
</dbReference>
<gene>
    <name evidence="1" type="ORF">F383_24760</name>
</gene>
<name>A0A0B0MSY6_GOSAR</name>
<dbReference type="EMBL" id="JRRC01281025">
    <property type="protein sequence ID" value="KHG02614.1"/>
    <property type="molecule type" value="Genomic_DNA"/>
</dbReference>
<accession>A0A0B0MSY6</accession>
<dbReference type="AlphaFoldDB" id="A0A0B0MSY6"/>
<reference evidence="2" key="1">
    <citation type="submission" date="2014-09" db="EMBL/GenBank/DDBJ databases">
        <authorList>
            <person name="Mudge J."/>
            <person name="Ramaraj T."/>
            <person name="Lindquist I.E."/>
            <person name="Bharti A.K."/>
            <person name="Sundararajan A."/>
            <person name="Cameron C.T."/>
            <person name="Woodward J.E."/>
            <person name="May G.D."/>
            <person name="Brubaker C."/>
            <person name="Broadhvest J."/>
            <person name="Wilkins T.A."/>
        </authorList>
    </citation>
    <scope>NUCLEOTIDE SEQUENCE</scope>
    <source>
        <strain evidence="2">cv. AKA8401</strain>
    </source>
</reference>
<evidence type="ECO:0000313" key="2">
    <source>
        <dbReference type="Proteomes" id="UP000032142"/>
    </source>
</evidence>
<sequence>MEISTMQERNQGIIGKV</sequence>
<evidence type="ECO:0000313" key="1">
    <source>
        <dbReference type="EMBL" id="KHG02614.1"/>
    </source>
</evidence>
<protein>
    <submittedName>
        <fullName evidence="1">Uncharacterized protein</fullName>
    </submittedName>
</protein>
<organism evidence="1 2">
    <name type="scientific">Gossypium arboreum</name>
    <name type="common">Tree cotton</name>
    <name type="synonym">Gossypium nanking</name>
    <dbReference type="NCBI Taxonomy" id="29729"/>
    <lineage>
        <taxon>Eukaryota</taxon>
        <taxon>Viridiplantae</taxon>
        <taxon>Streptophyta</taxon>
        <taxon>Embryophyta</taxon>
        <taxon>Tracheophyta</taxon>
        <taxon>Spermatophyta</taxon>
        <taxon>Magnoliopsida</taxon>
        <taxon>eudicotyledons</taxon>
        <taxon>Gunneridae</taxon>
        <taxon>Pentapetalae</taxon>
        <taxon>rosids</taxon>
        <taxon>malvids</taxon>
        <taxon>Malvales</taxon>
        <taxon>Malvaceae</taxon>
        <taxon>Malvoideae</taxon>
        <taxon>Gossypium</taxon>
    </lineage>
</organism>
<keyword evidence="2" id="KW-1185">Reference proteome</keyword>
<proteinExistence type="predicted"/>